<evidence type="ECO:0000256" key="2">
    <source>
        <dbReference type="SAM" id="SignalP"/>
    </source>
</evidence>
<dbReference type="AlphaFoldDB" id="A0A6V7F6X6"/>
<accession>A0A6V7F6X6</accession>
<evidence type="ECO:0000313" key="4">
    <source>
        <dbReference type="Proteomes" id="UP000515406"/>
    </source>
</evidence>
<gene>
    <name evidence="3" type="ORF">CFBP498_43300</name>
</gene>
<name>A0A6V7F6X6_9XANT</name>
<keyword evidence="4" id="KW-1185">Reference proteome</keyword>
<feature type="chain" id="PRO_5044655940" evidence="2">
    <location>
        <begin position="19"/>
        <end position="188"/>
    </location>
</feature>
<dbReference type="NCBIfam" id="TIGR03748">
    <property type="entry name" value="conj_PilL"/>
    <property type="match status" value="1"/>
</dbReference>
<dbReference type="RefSeq" id="WP_180313838.1">
    <property type="nucleotide sequence ID" value="NZ_JAJTZO010000031.1"/>
</dbReference>
<keyword evidence="2" id="KW-0732">Signal</keyword>
<dbReference type="InterPro" id="IPR022260">
    <property type="entry name" value="Integr_conj_element_PilL"/>
</dbReference>
<dbReference type="Proteomes" id="UP000515406">
    <property type="component" value="Chromosome"/>
</dbReference>
<evidence type="ECO:0000313" key="3">
    <source>
        <dbReference type="EMBL" id="CAD0359200.1"/>
    </source>
</evidence>
<protein>
    <submittedName>
        <fullName evidence="3">Uncharacterized protein</fullName>
    </submittedName>
</protein>
<reference evidence="3 4" key="1">
    <citation type="submission" date="2020-07" db="EMBL/GenBank/DDBJ databases">
        <authorList>
            <person name="Pothier F. J."/>
        </authorList>
    </citation>
    <scope>NUCLEOTIDE SEQUENCE [LARGE SCALE GENOMIC DNA]</scope>
    <source>
        <strain evidence="3 4">CFBP 498</strain>
    </source>
</reference>
<organism evidence="3 4">
    <name type="scientific">Xanthomonas hortorum pv. vitians</name>
    <dbReference type="NCBI Taxonomy" id="83224"/>
    <lineage>
        <taxon>Bacteria</taxon>
        <taxon>Pseudomonadati</taxon>
        <taxon>Pseudomonadota</taxon>
        <taxon>Gammaproteobacteria</taxon>
        <taxon>Lysobacterales</taxon>
        <taxon>Lysobacteraceae</taxon>
        <taxon>Xanthomonas</taxon>
    </lineage>
</organism>
<dbReference type="EMBL" id="LR828257">
    <property type="protein sequence ID" value="CAD0359194.1"/>
    <property type="molecule type" value="Genomic_DNA"/>
</dbReference>
<sequence length="188" mass="20019">MQNICCSSLLAGCGLVVAAIFIGGCATTSSEVQPPPTAEVIAPRDQTNPELIPVIRYGRYTLVELSPGSAQRDLLLQVIDVRMPDEARASVGDGLRHVLNRSGYQMCETGSAALELYPLPMPAAHLQLGPMTLRDALLTLAGPAWDVEVNDSTRQVCFVRPGTHVELPSQDLQSSGPAQVFPQAGAQQ</sequence>
<dbReference type="EMBL" id="LR828257">
    <property type="protein sequence ID" value="CAD0359200.1"/>
    <property type="molecule type" value="Genomic_DNA"/>
</dbReference>
<feature type="region of interest" description="Disordered" evidence="1">
    <location>
        <begin position="168"/>
        <end position="188"/>
    </location>
</feature>
<evidence type="ECO:0000256" key="1">
    <source>
        <dbReference type="SAM" id="MobiDB-lite"/>
    </source>
</evidence>
<feature type="signal peptide" evidence="2">
    <location>
        <begin position="1"/>
        <end position="18"/>
    </location>
</feature>
<proteinExistence type="predicted"/>